<keyword evidence="4" id="KW-0963">Cytoplasm</keyword>
<dbReference type="GO" id="GO:0016301">
    <property type="term" value="F:kinase activity"/>
    <property type="evidence" value="ECO:0007669"/>
    <property type="project" value="UniProtKB-KW"/>
</dbReference>
<dbReference type="PANTHER" id="PTHR45909">
    <property type="entry name" value="ADP-RIBOSYLATION FACTOR-RELATED PROTEIN 1"/>
    <property type="match status" value="1"/>
</dbReference>
<dbReference type="FunFam" id="3.40.50.300:FF:001166">
    <property type="entry name" value="ADP-ribosylation factor D"/>
    <property type="match status" value="1"/>
</dbReference>
<comment type="similarity">
    <text evidence="11">Belongs to the NDK family.</text>
</comment>
<evidence type="ECO:0000256" key="10">
    <source>
        <dbReference type="PIRSR" id="PIRSR606689-2"/>
    </source>
</evidence>
<dbReference type="Proteomes" id="UP001152797">
    <property type="component" value="Unassembled WGS sequence"/>
</dbReference>
<name>A0A9P1DH84_9DINO</name>
<evidence type="ECO:0000313" key="15">
    <source>
        <dbReference type="Proteomes" id="UP001152797"/>
    </source>
</evidence>
<dbReference type="EMBL" id="CAMXCT030004714">
    <property type="protein sequence ID" value="CAL4797415.1"/>
    <property type="molecule type" value="Genomic_DNA"/>
</dbReference>
<dbReference type="InterPro" id="IPR027417">
    <property type="entry name" value="P-loop_NTPase"/>
</dbReference>
<dbReference type="Gene3D" id="3.40.50.300">
    <property type="entry name" value="P-loop containing nucleotide triphosphate hydrolases"/>
    <property type="match status" value="1"/>
</dbReference>
<keyword evidence="14" id="KW-0418">Kinase</keyword>
<keyword evidence="6 9" id="KW-0342">GTP-binding</keyword>
<dbReference type="GO" id="GO:0005525">
    <property type="term" value="F:GTP binding"/>
    <property type="evidence" value="ECO:0007669"/>
    <property type="project" value="UniProtKB-KW"/>
</dbReference>
<keyword evidence="8" id="KW-0966">Cell projection</keyword>
<reference evidence="13" key="1">
    <citation type="submission" date="2022-10" db="EMBL/GenBank/DDBJ databases">
        <authorList>
            <person name="Chen Y."/>
            <person name="Dougan E. K."/>
            <person name="Chan C."/>
            <person name="Rhodes N."/>
            <person name="Thang M."/>
        </authorList>
    </citation>
    <scope>NUCLEOTIDE SEQUENCE</scope>
</reference>
<dbReference type="InterPro" id="IPR006689">
    <property type="entry name" value="Small_GTPase_ARF/SAR"/>
</dbReference>
<feature type="binding site" evidence="9">
    <location>
        <begin position="459"/>
        <end position="462"/>
    </location>
    <ligand>
        <name>GTP</name>
        <dbReference type="ChEBI" id="CHEBI:37565"/>
    </ligand>
</feature>
<comment type="caution">
    <text evidence="13">The sequence shown here is derived from an EMBL/GenBank/DDBJ whole genome shotgun (WGS) entry which is preliminary data.</text>
</comment>
<dbReference type="Gene3D" id="3.30.70.141">
    <property type="entry name" value="Nucleoside diphosphate kinase-like domain"/>
    <property type="match status" value="1"/>
</dbReference>
<dbReference type="GO" id="GO:0046872">
    <property type="term" value="F:metal ion binding"/>
    <property type="evidence" value="ECO:0007669"/>
    <property type="project" value="UniProtKB-KW"/>
</dbReference>
<comment type="subcellular location">
    <subcellularLocation>
        <location evidence="1">Cell projection</location>
        <location evidence="1">Cilium</location>
    </subcellularLocation>
    <subcellularLocation>
        <location evidence="2">Cytoplasm</location>
        <location evidence="2">Cytoskeleton</location>
    </subcellularLocation>
</comment>
<keyword evidence="14" id="KW-0269">Exonuclease</keyword>
<dbReference type="PRINTS" id="PR00328">
    <property type="entry name" value="SAR1GTPBP"/>
</dbReference>
<dbReference type="SUPFAM" id="SSF52540">
    <property type="entry name" value="P-loop containing nucleoside triphosphate hydrolases"/>
    <property type="match status" value="1"/>
</dbReference>
<sequence length="518" mass="58006">MSDAHKYNFVCEHVEETSQMTKEFLLTVYSKGHGIPNELSLYDTKSKRLFLKRGVYDQDGAFRLEDLFIGAEVTVCARKMKIVSFADKPTEAFFQKSAGQVYTVICGNAMAQLGDYFLAAYETGFTIKRVKTLADAGEMAVHLELVGQGADVWQEVTAQVADSAIQTETSGPASEKVFARKDSSAIFEGCSLCIIRPHAVREGKTGLVINAIMEAGLQISAMQSFVLLKSQAENFYEVYKTVLPSAQYSAMITELASGTCIAMEVRGEDVVPRLRELCGPFDIEIARHLRPSTIRALHGRDNVHNVVHCTDLPEVWKASQNGLMFSLLCGLWQWFLQKEESRRERRMVLLGVDNAGKTTTLEQLKALFGLKAMAPERIPPTIGFNIGRIQIDKVIAVFWDLGGHASFRSVWHNYYPEVQGVMFVVDSADPGRLEEAKRTLLEVIDHEQLKGVPLLCLANKQDKPDAMSVQELSRFFEFERLFSDRSFHVHPCCALQGQGLEAAVRWLLAEADKFERKL</sequence>
<evidence type="ECO:0000256" key="3">
    <source>
        <dbReference type="ARBA" id="ARBA00010290"/>
    </source>
</evidence>
<dbReference type="AlphaFoldDB" id="A0A9P1DH84"/>
<evidence type="ECO:0000313" key="13">
    <source>
        <dbReference type="EMBL" id="CAI4010103.1"/>
    </source>
</evidence>
<feature type="binding site" evidence="10">
    <location>
        <position position="381"/>
    </location>
    <ligand>
        <name>Mg(2+)</name>
        <dbReference type="ChEBI" id="CHEBI:18420"/>
    </ligand>
</feature>
<dbReference type="GO" id="GO:0005794">
    <property type="term" value="C:Golgi apparatus"/>
    <property type="evidence" value="ECO:0007669"/>
    <property type="project" value="TreeGrafter"/>
</dbReference>
<protein>
    <submittedName>
        <fullName evidence="14">Nucleoside diphosphate kinase homolog 7 (NDK 7) (NDP kinase homolog 7) (3'-5' exonuclease NME7) (Protei n kinase NME7) (Nm23-H7)</fullName>
    </submittedName>
</protein>
<dbReference type="GO" id="GO:0003924">
    <property type="term" value="F:GTPase activity"/>
    <property type="evidence" value="ECO:0007669"/>
    <property type="project" value="InterPro"/>
</dbReference>
<dbReference type="EMBL" id="CAMXCT020004714">
    <property type="protein sequence ID" value="CAL1163478.1"/>
    <property type="molecule type" value="Genomic_DNA"/>
</dbReference>
<dbReference type="PANTHER" id="PTHR45909:SF1">
    <property type="entry name" value="ADP-RIBOSYLATION FACTOR-RELATED PROTEIN 1"/>
    <property type="match status" value="1"/>
</dbReference>
<keyword evidence="10" id="KW-0460">Magnesium</keyword>
<dbReference type="GO" id="GO:0043001">
    <property type="term" value="P:Golgi to plasma membrane protein transport"/>
    <property type="evidence" value="ECO:0007669"/>
    <property type="project" value="TreeGrafter"/>
</dbReference>
<dbReference type="InterPro" id="IPR005225">
    <property type="entry name" value="Small_GTP-bd"/>
</dbReference>
<evidence type="ECO:0000256" key="2">
    <source>
        <dbReference type="ARBA" id="ARBA00004245"/>
    </source>
</evidence>
<keyword evidence="14" id="KW-0808">Transferase</keyword>
<evidence type="ECO:0000256" key="11">
    <source>
        <dbReference type="PROSITE-ProRule" id="PRU00706"/>
    </source>
</evidence>
<evidence type="ECO:0000256" key="5">
    <source>
        <dbReference type="ARBA" id="ARBA00022741"/>
    </source>
</evidence>
<dbReference type="InterPro" id="IPR006602">
    <property type="entry name" value="DM10_dom"/>
</dbReference>
<dbReference type="PROSITE" id="PS51417">
    <property type="entry name" value="ARF"/>
    <property type="match status" value="1"/>
</dbReference>
<dbReference type="CDD" id="cd04412">
    <property type="entry name" value="NDPk7B"/>
    <property type="match status" value="1"/>
</dbReference>
<keyword evidence="14" id="KW-0378">Hydrolase</keyword>
<keyword evidence="14" id="KW-0540">Nuclease</keyword>
<evidence type="ECO:0000256" key="4">
    <source>
        <dbReference type="ARBA" id="ARBA00022490"/>
    </source>
</evidence>
<dbReference type="InterPro" id="IPR037993">
    <property type="entry name" value="NDPk7B"/>
</dbReference>
<organism evidence="13">
    <name type="scientific">Cladocopium goreaui</name>
    <dbReference type="NCBI Taxonomy" id="2562237"/>
    <lineage>
        <taxon>Eukaryota</taxon>
        <taxon>Sar</taxon>
        <taxon>Alveolata</taxon>
        <taxon>Dinophyceae</taxon>
        <taxon>Suessiales</taxon>
        <taxon>Symbiodiniaceae</taxon>
        <taxon>Cladocopium</taxon>
    </lineage>
</organism>
<dbReference type="OrthoDB" id="270127at2759"/>
<dbReference type="PROSITE" id="PS51336">
    <property type="entry name" value="DM10"/>
    <property type="match status" value="1"/>
</dbReference>
<dbReference type="SMART" id="SM00177">
    <property type="entry name" value="ARF"/>
    <property type="match status" value="1"/>
</dbReference>
<dbReference type="GO" id="GO:0005929">
    <property type="term" value="C:cilium"/>
    <property type="evidence" value="ECO:0007669"/>
    <property type="project" value="UniProtKB-SubCell"/>
</dbReference>
<dbReference type="SMART" id="SM00562">
    <property type="entry name" value="NDK"/>
    <property type="match status" value="1"/>
</dbReference>
<evidence type="ECO:0000259" key="12">
    <source>
        <dbReference type="PROSITE" id="PS51336"/>
    </source>
</evidence>
<keyword evidence="10" id="KW-0479">Metal-binding</keyword>
<dbReference type="Pfam" id="PF00334">
    <property type="entry name" value="NDK"/>
    <property type="match status" value="1"/>
</dbReference>
<feature type="binding site" evidence="9">
    <location>
        <begin position="351"/>
        <end position="358"/>
    </location>
    <ligand>
        <name>GTP</name>
        <dbReference type="ChEBI" id="CHEBI:37565"/>
    </ligand>
</feature>
<dbReference type="NCBIfam" id="TIGR00231">
    <property type="entry name" value="small_GTP"/>
    <property type="match status" value="1"/>
</dbReference>
<dbReference type="SUPFAM" id="SSF54919">
    <property type="entry name" value="Nucleoside diphosphate kinase, NDK"/>
    <property type="match status" value="1"/>
</dbReference>
<dbReference type="InterPro" id="IPR034907">
    <property type="entry name" value="NDK-like_dom"/>
</dbReference>
<dbReference type="GO" id="GO:0034067">
    <property type="term" value="P:protein localization to Golgi apparatus"/>
    <property type="evidence" value="ECO:0007669"/>
    <property type="project" value="TreeGrafter"/>
</dbReference>
<keyword evidence="15" id="KW-1185">Reference proteome</keyword>
<evidence type="ECO:0000256" key="7">
    <source>
        <dbReference type="ARBA" id="ARBA00023212"/>
    </source>
</evidence>
<feature type="binding site" evidence="10">
    <location>
        <position position="358"/>
    </location>
    <ligand>
        <name>Mg(2+)</name>
        <dbReference type="ChEBI" id="CHEBI:18420"/>
    </ligand>
</feature>
<dbReference type="PROSITE" id="PS51374">
    <property type="entry name" value="NDPK_LIKE"/>
    <property type="match status" value="1"/>
</dbReference>
<evidence type="ECO:0000256" key="1">
    <source>
        <dbReference type="ARBA" id="ARBA00004138"/>
    </source>
</evidence>
<dbReference type="GO" id="GO:0004527">
    <property type="term" value="F:exonuclease activity"/>
    <property type="evidence" value="ECO:0007669"/>
    <property type="project" value="UniProtKB-KW"/>
</dbReference>
<dbReference type="GO" id="GO:0005856">
    <property type="term" value="C:cytoskeleton"/>
    <property type="evidence" value="ECO:0007669"/>
    <property type="project" value="UniProtKB-SubCell"/>
</dbReference>
<feature type="binding site" evidence="9">
    <location>
        <position position="403"/>
    </location>
    <ligand>
        <name>GTP</name>
        <dbReference type="ChEBI" id="CHEBI:37565"/>
    </ligand>
</feature>
<comment type="similarity">
    <text evidence="3">Belongs to the small GTPase superfamily. Arf family.</text>
</comment>
<keyword evidence="5 9" id="KW-0547">Nucleotide-binding</keyword>
<dbReference type="InterPro" id="IPR024156">
    <property type="entry name" value="Small_GTPase_ARF"/>
</dbReference>
<feature type="domain" description="DM10" evidence="12">
    <location>
        <begin position="3"/>
        <end position="98"/>
    </location>
</feature>
<reference evidence="14 15" key="2">
    <citation type="submission" date="2024-05" db="EMBL/GenBank/DDBJ databases">
        <authorList>
            <person name="Chen Y."/>
            <person name="Shah S."/>
            <person name="Dougan E. K."/>
            <person name="Thang M."/>
            <person name="Chan C."/>
        </authorList>
    </citation>
    <scope>NUCLEOTIDE SEQUENCE [LARGE SCALE GENOMIC DNA]</scope>
</reference>
<evidence type="ECO:0000256" key="6">
    <source>
        <dbReference type="ARBA" id="ARBA00023134"/>
    </source>
</evidence>
<comment type="caution">
    <text evidence="11">Lacks conserved residue(s) required for the propagation of feature annotation.</text>
</comment>
<dbReference type="Pfam" id="PF00025">
    <property type="entry name" value="Arf"/>
    <property type="match status" value="1"/>
</dbReference>
<proteinExistence type="inferred from homology"/>
<gene>
    <name evidence="13" type="ORF">C1SCF055_LOCUS35404</name>
</gene>
<evidence type="ECO:0000313" key="14">
    <source>
        <dbReference type="EMBL" id="CAL4797415.1"/>
    </source>
</evidence>
<evidence type="ECO:0000256" key="9">
    <source>
        <dbReference type="PIRSR" id="PIRSR606689-1"/>
    </source>
</evidence>
<dbReference type="GO" id="GO:0006886">
    <property type="term" value="P:intracellular protein transport"/>
    <property type="evidence" value="ECO:0007669"/>
    <property type="project" value="TreeGrafter"/>
</dbReference>
<evidence type="ECO:0000256" key="8">
    <source>
        <dbReference type="ARBA" id="ARBA00023273"/>
    </source>
</evidence>
<keyword evidence="7" id="KW-0206">Cytoskeleton</keyword>
<dbReference type="InterPro" id="IPR036850">
    <property type="entry name" value="NDK-like_dom_sf"/>
</dbReference>
<dbReference type="EMBL" id="CAMXCT010004714">
    <property type="protein sequence ID" value="CAI4010103.1"/>
    <property type="molecule type" value="Genomic_DNA"/>
</dbReference>
<dbReference type="SMART" id="SM00178">
    <property type="entry name" value="SAR"/>
    <property type="match status" value="1"/>
</dbReference>
<dbReference type="PROSITE" id="PS51422">
    <property type="entry name" value="SAR1"/>
    <property type="match status" value="1"/>
</dbReference>
<accession>A0A9P1DH84</accession>